<evidence type="ECO:0000313" key="4">
    <source>
        <dbReference type="Proteomes" id="UP000434462"/>
    </source>
</evidence>
<dbReference type="Proteomes" id="UP000438773">
    <property type="component" value="Unassembled WGS sequence"/>
</dbReference>
<evidence type="ECO:0000313" key="5">
    <source>
        <dbReference type="Proteomes" id="UP000438773"/>
    </source>
</evidence>
<name>A0A6I0JKC7_BACUN</name>
<evidence type="ECO:0000313" key="1">
    <source>
        <dbReference type="EMBL" id="KAB4107106.1"/>
    </source>
</evidence>
<dbReference type="Proteomes" id="UP000434462">
    <property type="component" value="Unassembled WGS sequence"/>
</dbReference>
<gene>
    <name evidence="1" type="ORF">GAQ70_17615</name>
    <name evidence="2" type="ORF">GAQ72_16520</name>
    <name evidence="3" type="ORF">GAQ75_19410</name>
</gene>
<organism evidence="2 4">
    <name type="scientific">Bacteroides uniformis</name>
    <dbReference type="NCBI Taxonomy" id="820"/>
    <lineage>
        <taxon>Bacteria</taxon>
        <taxon>Pseudomonadati</taxon>
        <taxon>Bacteroidota</taxon>
        <taxon>Bacteroidia</taxon>
        <taxon>Bacteroidales</taxon>
        <taxon>Bacteroidaceae</taxon>
        <taxon>Bacteroides</taxon>
    </lineage>
</organism>
<dbReference type="EMBL" id="WCUR01000073">
    <property type="protein sequence ID" value="KAB4113231.1"/>
    <property type="molecule type" value="Genomic_DNA"/>
</dbReference>
<dbReference type="EMBL" id="WCUQ01000013">
    <property type="protein sequence ID" value="KAB4121419.1"/>
    <property type="molecule type" value="Genomic_DNA"/>
</dbReference>
<evidence type="ECO:0000313" key="2">
    <source>
        <dbReference type="EMBL" id="KAB4113231.1"/>
    </source>
</evidence>
<evidence type="ECO:0000313" key="3">
    <source>
        <dbReference type="EMBL" id="KAB4121419.1"/>
    </source>
</evidence>
<dbReference type="EMBL" id="WCUP01000013">
    <property type="protein sequence ID" value="KAB4107106.1"/>
    <property type="molecule type" value="Genomic_DNA"/>
</dbReference>
<reference evidence="4 5" key="1">
    <citation type="journal article" date="2019" name="Nat. Med.">
        <title>A library of human gut bacterial isolates paired with longitudinal multiomics data enables mechanistic microbiome research.</title>
        <authorList>
            <person name="Poyet M."/>
            <person name="Groussin M."/>
            <person name="Gibbons S.M."/>
            <person name="Avila-Pacheco J."/>
            <person name="Jiang X."/>
            <person name="Kearney S.M."/>
            <person name="Perrotta A.R."/>
            <person name="Berdy B."/>
            <person name="Zhao S."/>
            <person name="Lieberman T.D."/>
            <person name="Swanson P.K."/>
            <person name="Smith M."/>
            <person name="Roesemann S."/>
            <person name="Alexander J.E."/>
            <person name="Rich S.A."/>
            <person name="Livny J."/>
            <person name="Vlamakis H."/>
            <person name="Clish C."/>
            <person name="Bullock K."/>
            <person name="Deik A."/>
            <person name="Scott J."/>
            <person name="Pierce K.A."/>
            <person name="Xavier R.J."/>
            <person name="Alm E.J."/>
        </authorList>
    </citation>
    <scope>NUCLEOTIDE SEQUENCE [LARGE SCALE GENOMIC DNA]</scope>
    <source>
        <strain evidence="1 6">BIOML-A36</strain>
        <strain evidence="3 5">BIOML-A37</strain>
        <strain evidence="2 4">BIOML-A38</strain>
    </source>
</reference>
<proteinExistence type="predicted"/>
<dbReference type="Proteomes" id="UP000441711">
    <property type="component" value="Unassembled WGS sequence"/>
</dbReference>
<dbReference type="AlphaFoldDB" id="A0A6I0JKC7"/>
<evidence type="ECO:0000313" key="6">
    <source>
        <dbReference type="Proteomes" id="UP000441711"/>
    </source>
</evidence>
<dbReference type="RefSeq" id="WP_008778008.1">
    <property type="nucleotide sequence ID" value="NZ_WCUP01000013.1"/>
</dbReference>
<protein>
    <submittedName>
        <fullName evidence="2">Uncharacterized protein</fullName>
    </submittedName>
</protein>
<sequence>MDAPIYLKKYTKEIDNLPGFKYQNWFSDLSWKGQLSIDDCSLFSVYFEGVLCEDGSIASTDKSPLRVYAKRQGYNEKIVLFDEELYGYTPLLIEKVEYFQKSKIKKYKREGHLFEVFIWANSSIDFEDEFHFDENNKITLLNGNSVDIQFLKSNAFDAFGIILRNEEKRYINLLEMELS</sequence>
<accession>A0A6I0JKC7</accession>
<comment type="caution">
    <text evidence="2">The sequence shown here is derived from an EMBL/GenBank/DDBJ whole genome shotgun (WGS) entry which is preliminary data.</text>
</comment>